<dbReference type="GO" id="GO:0005829">
    <property type="term" value="C:cytosol"/>
    <property type="evidence" value="ECO:0007669"/>
    <property type="project" value="TreeGrafter"/>
</dbReference>
<proteinExistence type="predicted"/>
<evidence type="ECO:0000259" key="4">
    <source>
        <dbReference type="SMART" id="SM00861"/>
    </source>
</evidence>
<dbReference type="AlphaFoldDB" id="A0A6J6H9N1"/>
<dbReference type="InterPro" id="IPR005475">
    <property type="entry name" value="Transketolase-like_Pyr-bd"/>
</dbReference>
<protein>
    <submittedName>
        <fullName evidence="5">Unannotated protein</fullName>
    </submittedName>
</protein>
<evidence type="ECO:0000256" key="3">
    <source>
        <dbReference type="ARBA" id="ARBA00023052"/>
    </source>
</evidence>
<dbReference type="InterPro" id="IPR001017">
    <property type="entry name" value="DH_E1"/>
</dbReference>
<organism evidence="5">
    <name type="scientific">freshwater metagenome</name>
    <dbReference type="NCBI Taxonomy" id="449393"/>
    <lineage>
        <taxon>unclassified sequences</taxon>
        <taxon>metagenomes</taxon>
        <taxon>ecological metagenomes</taxon>
    </lineage>
</organism>
<dbReference type="InterPro" id="IPR031717">
    <property type="entry name" value="ODO-1/KGD_C"/>
</dbReference>
<dbReference type="NCBIfam" id="TIGR00239">
    <property type="entry name" value="2oxo_dh_E1"/>
    <property type="match status" value="1"/>
</dbReference>
<dbReference type="GO" id="GO:0004591">
    <property type="term" value="F:oxoglutarate dehydrogenase (succinyl-transferring) activity"/>
    <property type="evidence" value="ECO:0007669"/>
    <property type="project" value="TreeGrafter"/>
</dbReference>
<dbReference type="SUPFAM" id="SSF52518">
    <property type="entry name" value="Thiamin diphosphate-binding fold (THDP-binding)"/>
    <property type="match status" value="2"/>
</dbReference>
<dbReference type="GO" id="GO:0030976">
    <property type="term" value="F:thiamine pyrophosphate binding"/>
    <property type="evidence" value="ECO:0007669"/>
    <property type="project" value="InterPro"/>
</dbReference>
<dbReference type="PIRSF" id="PIRSF000157">
    <property type="entry name" value="Oxoglu_dh_E1"/>
    <property type="match status" value="1"/>
</dbReference>
<evidence type="ECO:0000256" key="2">
    <source>
        <dbReference type="ARBA" id="ARBA00023002"/>
    </source>
</evidence>
<dbReference type="InterPro" id="IPR029061">
    <property type="entry name" value="THDP-binding"/>
</dbReference>
<dbReference type="GO" id="GO:0006099">
    <property type="term" value="P:tricarboxylic acid cycle"/>
    <property type="evidence" value="ECO:0007669"/>
    <property type="project" value="TreeGrafter"/>
</dbReference>
<comment type="cofactor">
    <cofactor evidence="1">
        <name>thiamine diphosphate</name>
        <dbReference type="ChEBI" id="CHEBI:58937"/>
    </cofactor>
</comment>
<name>A0A6J6H9N1_9ZZZZ</name>
<dbReference type="Gene3D" id="3.40.50.970">
    <property type="match status" value="1"/>
</dbReference>
<dbReference type="Gene3D" id="1.10.287.1150">
    <property type="entry name" value="TPP helical domain"/>
    <property type="match status" value="1"/>
</dbReference>
<dbReference type="PANTHER" id="PTHR23152">
    <property type="entry name" value="2-OXOGLUTARATE DEHYDROGENASE"/>
    <property type="match status" value="1"/>
</dbReference>
<dbReference type="InterPro" id="IPR042179">
    <property type="entry name" value="KGD_C_sf"/>
</dbReference>
<dbReference type="EMBL" id="CAEZUP010000040">
    <property type="protein sequence ID" value="CAB4610422.1"/>
    <property type="molecule type" value="Genomic_DNA"/>
</dbReference>
<evidence type="ECO:0000313" key="5">
    <source>
        <dbReference type="EMBL" id="CAB4610422.1"/>
    </source>
</evidence>
<accession>A0A6J6H9N1</accession>
<dbReference type="CDD" id="cd02016">
    <property type="entry name" value="TPP_E1_OGDC_like"/>
    <property type="match status" value="1"/>
</dbReference>
<keyword evidence="3" id="KW-0786">Thiamine pyrophosphate</keyword>
<dbReference type="SMART" id="SM00861">
    <property type="entry name" value="Transket_pyr"/>
    <property type="match status" value="1"/>
</dbReference>
<dbReference type="Gene3D" id="3.40.50.12470">
    <property type="match status" value="1"/>
</dbReference>
<evidence type="ECO:0000256" key="1">
    <source>
        <dbReference type="ARBA" id="ARBA00001964"/>
    </source>
</evidence>
<sequence length="911" mass="101636">MTITSTYDHRIIQGAESGMFLKRVHELLMGRDDFYEGIFRSLGVPYESVSWARDTNPIGRDEAMLEKQMRVQTLVNMHRVRGHLIADLDPLAAEEPHLHAELDPATYGLTIWDLDREFLTGGIAGRSRMRLDEILDVLRDAYCRTIGIEYMHIQDPAEKRWIQEHVEGVTIELSVDEKRHILERLNAAEALEKFLATKYLGQKRFGIEGGESAIPLLDAILSEAADAQMVSSVLGMAHRGRLNVLVNIVGKKYEQLFTEFEGNIDPESIQGSGDVKYHLGQTGTFTSQLGNNIHIELAANPSHLEAVDAVVVGMARAKMDRIEPPGNYPVLPILVHGDAAFAGQGVVAETLNLSNITGYRVGGTIHVIINNQLGFTTPPTEARSSEYSTDVAKMVQAPIFHVNGDDPEAVVRVARLAFAYRQAFHKDVVIDMVCYRRHGHNEGDDPSYTQPLMYKRIDARRSVRKLYTEALVRRGDISFEEAEAALDDFQSRLQVALDETRSHDAPPPLAHAPERHYEGVRAHFDTGVSQQALDEVFSAIETVPEGFTVHPKLAKQFEGRHEMFTVDHEVDWALGEAFAFGTIVHEGTSVRVVGEDSQRGTFSHRHAALIDYENGERFIPLKKAARNGAKFWIYDSLLSEFAALGFEYGYSVENKDALVVWEAQFGDFMNGAQVIIDNFIVAAEDKWGQTSGLVMMLPHGYEGQGPEHSSARIERFLTLSAGDNIQVCNATTAAQLFHLLRRQVRREIRKPLVIFTPKSLLRAKTSRSPVSELIHGSFEEVLDDAGITDSGSIQRVVFASGKVGVEAQAERDLRKAPVAVVRVEQLYPWPYEGVAKILEKYSNAEEIVWLQEEPENMGAWNHIKGRLYEAHEDTHRIRRVSRQESASPATGNSAIHKAEVADLMEGALGGL</sequence>
<dbReference type="Pfam" id="PF16870">
    <property type="entry name" value="OxoGdeHyase_C"/>
    <property type="match status" value="1"/>
</dbReference>
<dbReference type="NCBIfam" id="NF008907">
    <property type="entry name" value="PRK12270.1"/>
    <property type="match status" value="1"/>
</dbReference>
<dbReference type="NCBIfam" id="NF006914">
    <property type="entry name" value="PRK09404.1"/>
    <property type="match status" value="1"/>
</dbReference>
<feature type="domain" description="Transketolase-like pyrimidine-binding" evidence="4">
    <location>
        <begin position="570"/>
        <end position="763"/>
    </location>
</feature>
<dbReference type="Gene3D" id="3.40.50.11610">
    <property type="entry name" value="Multifunctional 2-oxoglutarate metabolism enzyme, C-terminal domain"/>
    <property type="match status" value="1"/>
</dbReference>
<gene>
    <name evidence="5" type="ORF">UFOPK1835_01047</name>
</gene>
<dbReference type="Pfam" id="PF00676">
    <property type="entry name" value="E1_dh"/>
    <property type="match status" value="1"/>
</dbReference>
<dbReference type="Pfam" id="PF02779">
    <property type="entry name" value="Transket_pyr"/>
    <property type="match status" value="1"/>
</dbReference>
<reference evidence="5" key="1">
    <citation type="submission" date="2020-05" db="EMBL/GenBank/DDBJ databases">
        <authorList>
            <person name="Chiriac C."/>
            <person name="Salcher M."/>
            <person name="Ghai R."/>
            <person name="Kavagutti S V."/>
        </authorList>
    </citation>
    <scope>NUCLEOTIDE SEQUENCE</scope>
</reference>
<dbReference type="GO" id="GO:0045252">
    <property type="term" value="C:oxoglutarate dehydrogenase complex"/>
    <property type="evidence" value="ECO:0007669"/>
    <property type="project" value="TreeGrafter"/>
</dbReference>
<keyword evidence="2" id="KW-0560">Oxidoreductase</keyword>
<dbReference type="InterPro" id="IPR011603">
    <property type="entry name" value="2oxoglutarate_DH_E1"/>
</dbReference>
<dbReference type="PANTHER" id="PTHR23152:SF4">
    <property type="entry name" value="2-OXOADIPATE DEHYDROGENASE COMPLEX COMPONENT E1"/>
    <property type="match status" value="1"/>
</dbReference>